<dbReference type="AlphaFoldDB" id="A0A8F9TTD9"/>
<gene>
    <name evidence="1" type="ORF">K0B96_10650</name>
</gene>
<dbReference type="PROSITE" id="PS51257">
    <property type="entry name" value="PROKAR_LIPOPROTEIN"/>
    <property type="match status" value="1"/>
</dbReference>
<proteinExistence type="predicted"/>
<protein>
    <submittedName>
        <fullName evidence="1">Uncharacterized protein</fullName>
    </submittedName>
</protein>
<keyword evidence="2" id="KW-1185">Reference proteome</keyword>
<name>A0A8F9TTD9_9BACT</name>
<dbReference type="RefSeq" id="WP_220160884.1">
    <property type="nucleotide sequence ID" value="NZ_CP080507.1"/>
</dbReference>
<accession>A0A8F9TTD9</accession>
<dbReference type="EMBL" id="CP080507">
    <property type="protein sequence ID" value="QYM77780.1"/>
    <property type="molecule type" value="Genomic_DNA"/>
</dbReference>
<evidence type="ECO:0000313" key="2">
    <source>
        <dbReference type="Proteomes" id="UP000825051"/>
    </source>
</evidence>
<organism evidence="1 2">
    <name type="scientific">Horticoccus luteus</name>
    <dbReference type="NCBI Taxonomy" id="2862869"/>
    <lineage>
        <taxon>Bacteria</taxon>
        <taxon>Pseudomonadati</taxon>
        <taxon>Verrucomicrobiota</taxon>
        <taxon>Opitutia</taxon>
        <taxon>Opitutales</taxon>
        <taxon>Opitutaceae</taxon>
        <taxon>Horticoccus</taxon>
    </lineage>
</organism>
<dbReference type="Proteomes" id="UP000825051">
    <property type="component" value="Chromosome"/>
</dbReference>
<evidence type="ECO:0000313" key="1">
    <source>
        <dbReference type="EMBL" id="QYM77780.1"/>
    </source>
</evidence>
<dbReference type="KEGG" id="ole:K0B96_10650"/>
<reference evidence="1" key="1">
    <citation type="submission" date="2021-08" db="EMBL/GenBank/DDBJ databases">
        <title>Genome of a novel bacterium of the phylum Verrucomicrobia, Oleiharenicola sp. KSB-15.</title>
        <authorList>
            <person name="Chung J.-H."/>
            <person name="Ahn J.-H."/>
            <person name="Yoon Y."/>
            <person name="Kim D.-Y."/>
            <person name="An S.-H."/>
            <person name="Park I."/>
            <person name="Yeon J."/>
        </authorList>
    </citation>
    <scope>NUCLEOTIDE SEQUENCE</scope>
    <source>
        <strain evidence="1">KSB-15</strain>
    </source>
</reference>
<sequence>MKRILPALLLGVVLTAGCSSISTRISSHRAAFDSWPADVRQKVEAGRIDVGFTPEQVTVAMGEPMRKYTRTTKDGAEEVWAYEDRKPRFSVGIGGGSYSGGGGVGGGVTVGGGSRGEDTARVVFANGRVSAIEQRVR</sequence>